<feature type="non-terminal residue" evidence="7">
    <location>
        <position position="434"/>
    </location>
</feature>
<reference evidence="7 8" key="1">
    <citation type="submission" date="2019-09" db="EMBL/GenBank/DDBJ databases">
        <title>Bird 10,000 Genomes (B10K) Project - Family phase.</title>
        <authorList>
            <person name="Zhang G."/>
        </authorList>
    </citation>
    <scope>NUCLEOTIDE SEQUENCE [LARGE SCALE GENOMIC DNA]</scope>
    <source>
        <strain evidence="7">B10K-DU-029-44</strain>
        <tissue evidence="7">Heart</tissue>
    </source>
</reference>
<dbReference type="Proteomes" id="UP000564407">
    <property type="component" value="Unassembled WGS sequence"/>
</dbReference>
<evidence type="ECO:0000313" key="8">
    <source>
        <dbReference type="Proteomes" id="UP000564407"/>
    </source>
</evidence>
<name>A0A7K6GL09_9PASS</name>
<dbReference type="EMBL" id="VZRP01009229">
    <property type="protein sequence ID" value="NWV63912.1"/>
    <property type="molecule type" value="Genomic_DNA"/>
</dbReference>
<feature type="region of interest" description="Disordered" evidence="5">
    <location>
        <begin position="243"/>
        <end position="280"/>
    </location>
</feature>
<feature type="region of interest" description="Disordered" evidence="5">
    <location>
        <begin position="121"/>
        <end position="155"/>
    </location>
</feature>
<evidence type="ECO:0000256" key="2">
    <source>
        <dbReference type="ARBA" id="ARBA00023054"/>
    </source>
</evidence>
<dbReference type="InterPro" id="IPR015158">
    <property type="entry name" value="Bud22_dom"/>
</dbReference>
<feature type="non-terminal residue" evidence="7">
    <location>
        <position position="1"/>
    </location>
</feature>
<proteinExistence type="predicted"/>
<feature type="compositionally biased region" description="Polar residues" evidence="5">
    <location>
        <begin position="307"/>
        <end position="321"/>
    </location>
</feature>
<gene>
    <name evidence="7" type="primary">Srfbp1</name>
    <name evidence="7" type="ORF">MALELE_R11399</name>
</gene>
<feature type="compositionally biased region" description="Basic and acidic residues" evidence="5">
    <location>
        <begin position="360"/>
        <end position="379"/>
    </location>
</feature>
<sequence>CLPYFSQVVKMRKDVKKARVLTIRRLTRHIGKLKLKKGSEDLKLKNQKRVERLIEEIHAMKEIKPDEVTRLALRTEVNFESVCRKPDCTAAERAMARLATHPTLKPRFVELKAAVKAFKDARKNPDHASHVKKDKSEAQPKSAQHSNNNLDDQAPKLAQNEQGCKFKTKPSMKIETDKVVEELCGSESEQKTVEIERAYDPEESSFQAVDMQDVTQNKTGKKLDFEKRKENMSMNKLNAIKEIMDDSDQEHPNEKEYFDDSTEERFYNESSDSESDSNDDFFIGKVKKKKKVAAVDNFSSTKEKGSLQKNTVKTETSTVPGASQDLIMEERKPHAKASKLESVFCSSLSTSSQKSQNRRNTKDQPLKNEKTGFLKNETKLKKKPFAKSSGDIKCSNKKACVEQPLHPSWEASRRRREQMSQITAFQGKKIKFDD</sequence>
<evidence type="ECO:0000256" key="1">
    <source>
        <dbReference type="ARBA" id="ARBA00013459"/>
    </source>
</evidence>
<comment type="function">
    <text evidence="3">May be involved in regulating transcriptional activation of cardiac genes during the aging process. May play a role in biosynthesis and/or processing of SLC2A4 in adipose cells.</text>
</comment>
<feature type="domain" description="Bud22" evidence="6">
    <location>
        <begin position="341"/>
        <end position="433"/>
    </location>
</feature>
<feature type="region of interest" description="Disordered" evidence="5">
    <location>
        <begin position="299"/>
        <end position="392"/>
    </location>
</feature>
<evidence type="ECO:0000313" key="7">
    <source>
        <dbReference type="EMBL" id="NWV63912.1"/>
    </source>
</evidence>
<organism evidence="7 8">
    <name type="scientific">Malurus elegans</name>
    <name type="common">Red-winged fairywren</name>
    <dbReference type="NCBI Taxonomy" id="720584"/>
    <lineage>
        <taxon>Eukaryota</taxon>
        <taxon>Metazoa</taxon>
        <taxon>Chordata</taxon>
        <taxon>Craniata</taxon>
        <taxon>Vertebrata</taxon>
        <taxon>Euteleostomi</taxon>
        <taxon>Archelosauria</taxon>
        <taxon>Archosauria</taxon>
        <taxon>Dinosauria</taxon>
        <taxon>Saurischia</taxon>
        <taxon>Theropoda</taxon>
        <taxon>Coelurosauria</taxon>
        <taxon>Aves</taxon>
        <taxon>Neognathae</taxon>
        <taxon>Neoaves</taxon>
        <taxon>Telluraves</taxon>
        <taxon>Australaves</taxon>
        <taxon>Passeriformes</taxon>
        <taxon>Meliphagoidea</taxon>
        <taxon>Maluridae</taxon>
        <taxon>Malurus</taxon>
    </lineage>
</organism>
<comment type="caution">
    <text evidence="7">The sequence shown here is derived from an EMBL/GenBank/DDBJ whole genome shotgun (WGS) entry which is preliminary data.</text>
</comment>
<dbReference type="GO" id="GO:0030686">
    <property type="term" value="C:90S preribosome"/>
    <property type="evidence" value="ECO:0007669"/>
    <property type="project" value="TreeGrafter"/>
</dbReference>
<evidence type="ECO:0000256" key="3">
    <source>
        <dbReference type="ARBA" id="ARBA00025646"/>
    </source>
</evidence>
<feature type="compositionally biased region" description="Basic and acidic residues" evidence="5">
    <location>
        <begin position="249"/>
        <end position="267"/>
    </location>
</feature>
<accession>A0A7K6GL09</accession>
<dbReference type="PANTHER" id="PTHR23325">
    <property type="entry name" value="SERUM RESPONSE FACTOR-BINDING"/>
    <property type="match status" value="1"/>
</dbReference>
<dbReference type="InterPro" id="IPR037393">
    <property type="entry name" value="Bud22/SRFB1"/>
</dbReference>
<dbReference type="PANTHER" id="PTHR23325:SF1">
    <property type="entry name" value="SERUM RESPONSE FACTOR-BINDING PROTEIN 1"/>
    <property type="match status" value="1"/>
</dbReference>
<feature type="compositionally biased region" description="Basic and acidic residues" evidence="5">
    <location>
        <begin position="121"/>
        <end position="138"/>
    </location>
</feature>
<evidence type="ECO:0000256" key="4">
    <source>
        <dbReference type="ARBA" id="ARBA00033254"/>
    </source>
</evidence>
<dbReference type="Pfam" id="PF09073">
    <property type="entry name" value="BUD22"/>
    <property type="match status" value="1"/>
</dbReference>
<evidence type="ECO:0000259" key="6">
    <source>
        <dbReference type="Pfam" id="PF09073"/>
    </source>
</evidence>
<protein>
    <recommendedName>
        <fullName evidence="1">Serum response factor-binding protein 1</fullName>
    </recommendedName>
    <alternativeName>
        <fullName evidence="4">SRF-dependent transcription regulation-associated protein</fullName>
    </alternativeName>
</protein>
<dbReference type="AlphaFoldDB" id="A0A7K6GL09"/>
<keyword evidence="2" id="KW-0175">Coiled coil</keyword>
<dbReference type="GO" id="GO:0030490">
    <property type="term" value="P:maturation of SSU-rRNA"/>
    <property type="evidence" value="ECO:0007669"/>
    <property type="project" value="TreeGrafter"/>
</dbReference>
<dbReference type="GO" id="GO:0005634">
    <property type="term" value="C:nucleus"/>
    <property type="evidence" value="ECO:0007669"/>
    <property type="project" value="TreeGrafter"/>
</dbReference>
<evidence type="ECO:0000256" key="5">
    <source>
        <dbReference type="SAM" id="MobiDB-lite"/>
    </source>
</evidence>
<feature type="compositionally biased region" description="Polar residues" evidence="5">
    <location>
        <begin position="139"/>
        <end position="151"/>
    </location>
</feature>
<feature type="compositionally biased region" description="Low complexity" evidence="5">
    <location>
        <begin position="346"/>
        <end position="355"/>
    </location>
</feature>
<keyword evidence="8" id="KW-1185">Reference proteome</keyword>